<proteinExistence type="predicted"/>
<protein>
    <submittedName>
        <fullName evidence="1">Uncharacterized protein</fullName>
    </submittedName>
</protein>
<organism evidence="1 2">
    <name type="scientific">Tunturiibacter gelidiferens</name>
    <dbReference type="NCBI Taxonomy" id="3069689"/>
    <lineage>
        <taxon>Bacteria</taxon>
        <taxon>Pseudomonadati</taxon>
        <taxon>Acidobacteriota</taxon>
        <taxon>Terriglobia</taxon>
        <taxon>Terriglobales</taxon>
        <taxon>Acidobacteriaceae</taxon>
        <taxon>Tunturiibacter</taxon>
    </lineage>
</organism>
<evidence type="ECO:0000313" key="2">
    <source>
        <dbReference type="Proteomes" id="UP000569005"/>
    </source>
</evidence>
<name>A0ACC5P1Z9_9BACT</name>
<comment type="caution">
    <text evidence="1">The sequence shown here is derived from an EMBL/GenBank/DDBJ whole genome shotgun (WGS) entry which is preliminary data.</text>
</comment>
<dbReference type="EMBL" id="JACHEA010000001">
    <property type="protein sequence ID" value="MBB5340876.1"/>
    <property type="molecule type" value="Genomic_DNA"/>
</dbReference>
<sequence length="187" mass="20549">MVGVGLPGVGDFAERVRWVDGGLKAVDAGSFEAVMFLRFAPMTGSAVFALRDERDLWEAGVDEIEGHFEGKEERRSVALEGVVERREHTRYAVDAWAEVMVKDGTMLFRGRVLDVSQGGCYIETEARLRLAPGTPVEIIFRAHERVLRCEGTSRMVRTRGAGFLFEGMSAKVRAGLEGLIAELSGEA</sequence>
<evidence type="ECO:0000313" key="1">
    <source>
        <dbReference type="EMBL" id="MBB5340876.1"/>
    </source>
</evidence>
<reference evidence="1" key="1">
    <citation type="submission" date="2020-08" db="EMBL/GenBank/DDBJ databases">
        <title>Genomic Encyclopedia of Type Strains, Phase IV (KMG-V): Genome sequencing to study the core and pangenomes of soil and plant-associated prokaryotes.</title>
        <authorList>
            <person name="Whitman W."/>
        </authorList>
    </citation>
    <scope>NUCLEOTIDE SEQUENCE</scope>
    <source>
        <strain evidence="1">M8UP15</strain>
    </source>
</reference>
<dbReference type="Proteomes" id="UP000569005">
    <property type="component" value="Unassembled WGS sequence"/>
</dbReference>
<accession>A0ACC5P1Z9</accession>
<keyword evidence="2" id="KW-1185">Reference proteome</keyword>
<gene>
    <name evidence="1" type="ORF">HDF13_003209</name>
</gene>